<protein>
    <submittedName>
        <fullName evidence="1">Uncharacterized protein</fullName>
    </submittedName>
</protein>
<organism evidence="1 2">
    <name type="scientific">Cercophora newfieldiana</name>
    <dbReference type="NCBI Taxonomy" id="92897"/>
    <lineage>
        <taxon>Eukaryota</taxon>
        <taxon>Fungi</taxon>
        <taxon>Dikarya</taxon>
        <taxon>Ascomycota</taxon>
        <taxon>Pezizomycotina</taxon>
        <taxon>Sordariomycetes</taxon>
        <taxon>Sordariomycetidae</taxon>
        <taxon>Sordariales</taxon>
        <taxon>Lasiosphaeriaceae</taxon>
        <taxon>Cercophora</taxon>
    </lineage>
</organism>
<sequence length="190" mass="21816">MGLTVVALSNARNFYVDVPNLMAVMLADSLWSERSKEEVLIHLKNLHSLSNHCISWYMAEVGRYEKGLSSNYEKPAKTRKYRQCIGKYTLTEGIFLEILPNDAGNLLELRYAGYQYPLKVKRGSTSEKLTMTYAMPMEWAHKTGLGGKHWLDHKTYEITFLGDLGDGYKRLFWSFEQGIDEKTAFNKVAD</sequence>
<proteinExistence type="predicted"/>
<evidence type="ECO:0000313" key="1">
    <source>
        <dbReference type="EMBL" id="KAK0640837.1"/>
    </source>
</evidence>
<dbReference type="EMBL" id="JAULSV010000006">
    <property type="protein sequence ID" value="KAK0640837.1"/>
    <property type="molecule type" value="Genomic_DNA"/>
</dbReference>
<reference evidence="1" key="1">
    <citation type="submission" date="2023-06" db="EMBL/GenBank/DDBJ databases">
        <title>Genome-scale phylogeny and comparative genomics of the fungal order Sordariales.</title>
        <authorList>
            <consortium name="Lawrence Berkeley National Laboratory"/>
            <person name="Hensen N."/>
            <person name="Bonometti L."/>
            <person name="Westerberg I."/>
            <person name="Brannstrom I.O."/>
            <person name="Guillou S."/>
            <person name="Cros-Aarteil S."/>
            <person name="Calhoun S."/>
            <person name="Haridas S."/>
            <person name="Kuo A."/>
            <person name="Mondo S."/>
            <person name="Pangilinan J."/>
            <person name="Riley R."/>
            <person name="Labutti K."/>
            <person name="Andreopoulos B."/>
            <person name="Lipzen A."/>
            <person name="Chen C."/>
            <person name="Yanf M."/>
            <person name="Daum C."/>
            <person name="Ng V."/>
            <person name="Clum A."/>
            <person name="Steindorff A."/>
            <person name="Ohm R."/>
            <person name="Martin F."/>
            <person name="Silar P."/>
            <person name="Natvig D."/>
            <person name="Lalanne C."/>
            <person name="Gautier V."/>
            <person name="Ament-Velasquez S.L."/>
            <person name="Kruys A."/>
            <person name="Hutchinson M.I."/>
            <person name="Powell A.J."/>
            <person name="Barry K."/>
            <person name="Miller A.N."/>
            <person name="Grigoriev I.V."/>
            <person name="Debuchy R."/>
            <person name="Gladieux P."/>
            <person name="Thoren M.H."/>
            <person name="Johannesson H."/>
        </authorList>
    </citation>
    <scope>NUCLEOTIDE SEQUENCE</scope>
    <source>
        <strain evidence="1">SMH2532-1</strain>
    </source>
</reference>
<name>A0AA40CJL8_9PEZI</name>
<dbReference type="Proteomes" id="UP001174936">
    <property type="component" value="Unassembled WGS sequence"/>
</dbReference>
<gene>
    <name evidence="1" type="ORF">B0T16DRAFT_393225</name>
</gene>
<evidence type="ECO:0000313" key="2">
    <source>
        <dbReference type="Proteomes" id="UP001174936"/>
    </source>
</evidence>
<keyword evidence="2" id="KW-1185">Reference proteome</keyword>
<dbReference type="AlphaFoldDB" id="A0AA40CJL8"/>
<accession>A0AA40CJL8</accession>
<comment type="caution">
    <text evidence="1">The sequence shown here is derived from an EMBL/GenBank/DDBJ whole genome shotgun (WGS) entry which is preliminary data.</text>
</comment>